<dbReference type="AlphaFoldDB" id="A0A916VEX2"/>
<accession>A0A916VEX2</accession>
<dbReference type="InterPro" id="IPR006128">
    <property type="entry name" value="Lipoprotein_PsaA-like"/>
</dbReference>
<feature type="chain" id="PRO_5037595422" evidence="6">
    <location>
        <begin position="26"/>
        <end position="327"/>
    </location>
</feature>
<dbReference type="InterPro" id="IPR006127">
    <property type="entry name" value="ZnuA-like"/>
</dbReference>
<dbReference type="Pfam" id="PF01297">
    <property type="entry name" value="ZnuA"/>
    <property type="match status" value="1"/>
</dbReference>
<dbReference type="PRINTS" id="PR00690">
    <property type="entry name" value="ADHESNFAMILY"/>
</dbReference>
<sequence>MNRRIAAVLLGLMLIAQLIITGCSAQSNAISEDKINVYTSFYPLYDFASRIGGEHVQVTSLVPAGVDPHDWSPKSQDIIQLSKAQLFIHNGAGFDDWWVEDLLTSLGESKPKVVTASEGIELIPADGEGAGHDHGSEEDEHLHGNELNEHDHGDYDPHVWLSPLNAMRMAENILGGLIAVDPEHEADYRANFEQFSEELKALHEEYMAVVEQAGRLEFVTSHQAFAYLARDYGLTQLSIMGLSTEAEPTSQDMMKIMAFIREHGVRYILYEELSSPKIAKTLAEDLGIEMLPLNPIEGLTPEQEAAGENYVSLMRHNLRSLELALQE</sequence>
<dbReference type="SUPFAM" id="SSF53807">
    <property type="entry name" value="Helical backbone' metal receptor"/>
    <property type="match status" value="1"/>
</dbReference>
<feature type="region of interest" description="Disordered" evidence="5">
    <location>
        <begin position="127"/>
        <end position="150"/>
    </location>
</feature>
<dbReference type="CDD" id="cd01017">
    <property type="entry name" value="AdcA"/>
    <property type="match status" value="1"/>
</dbReference>
<evidence type="ECO:0000256" key="1">
    <source>
        <dbReference type="ARBA" id="ARBA00011028"/>
    </source>
</evidence>
<dbReference type="GO" id="GO:0030001">
    <property type="term" value="P:metal ion transport"/>
    <property type="evidence" value="ECO:0007669"/>
    <property type="project" value="InterPro"/>
</dbReference>
<comment type="similarity">
    <text evidence="1 4">Belongs to the bacterial solute-binding protein 9 family.</text>
</comment>
<evidence type="ECO:0000256" key="5">
    <source>
        <dbReference type="SAM" id="MobiDB-lite"/>
    </source>
</evidence>
<dbReference type="GO" id="GO:0046872">
    <property type="term" value="F:metal ion binding"/>
    <property type="evidence" value="ECO:0007669"/>
    <property type="project" value="InterPro"/>
</dbReference>
<feature type="compositionally biased region" description="Basic and acidic residues" evidence="5">
    <location>
        <begin position="129"/>
        <end position="150"/>
    </location>
</feature>
<evidence type="ECO:0000313" key="7">
    <source>
        <dbReference type="EMBL" id="GFR36756.1"/>
    </source>
</evidence>
<dbReference type="GO" id="GO:0007155">
    <property type="term" value="P:cell adhesion"/>
    <property type="evidence" value="ECO:0007669"/>
    <property type="project" value="InterPro"/>
</dbReference>
<keyword evidence="3 6" id="KW-0732">Signal</keyword>
<evidence type="ECO:0000256" key="6">
    <source>
        <dbReference type="SAM" id="SignalP"/>
    </source>
</evidence>
<dbReference type="PROSITE" id="PS51257">
    <property type="entry name" value="PROKAR_LIPOPROTEIN"/>
    <property type="match status" value="1"/>
</dbReference>
<dbReference type="PRINTS" id="PR00691">
    <property type="entry name" value="ADHESINB"/>
</dbReference>
<comment type="caution">
    <text evidence="7">The sequence shown here is derived from an EMBL/GenBank/DDBJ whole genome shotgun (WGS) entry which is preliminary data.</text>
</comment>
<reference evidence="7" key="2">
    <citation type="journal article" date="2021" name="Data Brief">
        <title>Draft genome sequence data of the facultative, thermophilic, xylanolytic bacterium Paenibacillus sp. strain DA-C8.</title>
        <authorList>
            <person name="Chhe C."/>
            <person name="Uke A."/>
            <person name="Baramee S."/>
            <person name="Ungkulpasvich U."/>
            <person name="Tachaapaikoon C."/>
            <person name="Pason P."/>
            <person name="Waeonukul R."/>
            <person name="Ratanakhanokchai K."/>
            <person name="Kosugi A."/>
        </authorList>
    </citation>
    <scope>NUCLEOTIDE SEQUENCE</scope>
    <source>
        <strain evidence="7">DA-C8</strain>
    </source>
</reference>
<evidence type="ECO:0000256" key="4">
    <source>
        <dbReference type="RuleBase" id="RU003512"/>
    </source>
</evidence>
<dbReference type="PANTHER" id="PTHR42953:SF3">
    <property type="entry name" value="HIGH-AFFINITY ZINC UPTAKE SYSTEM PROTEIN ZNUA"/>
    <property type="match status" value="1"/>
</dbReference>
<organism evidence="7 8">
    <name type="scientific">Insulibacter thermoxylanivorax</name>
    <dbReference type="NCBI Taxonomy" id="2749268"/>
    <lineage>
        <taxon>Bacteria</taxon>
        <taxon>Bacillati</taxon>
        <taxon>Bacillota</taxon>
        <taxon>Bacilli</taxon>
        <taxon>Bacillales</taxon>
        <taxon>Paenibacillaceae</taxon>
        <taxon>Insulibacter</taxon>
    </lineage>
</organism>
<evidence type="ECO:0000256" key="2">
    <source>
        <dbReference type="ARBA" id="ARBA00022448"/>
    </source>
</evidence>
<dbReference type="PANTHER" id="PTHR42953">
    <property type="entry name" value="HIGH-AFFINITY ZINC UPTAKE SYSTEM PROTEIN ZNUA-RELATED"/>
    <property type="match status" value="1"/>
</dbReference>
<feature type="signal peptide" evidence="6">
    <location>
        <begin position="1"/>
        <end position="25"/>
    </location>
</feature>
<name>A0A916VEX2_9BACL</name>
<dbReference type="Proteomes" id="UP000654993">
    <property type="component" value="Unassembled WGS sequence"/>
</dbReference>
<dbReference type="EMBL" id="BMAQ01000001">
    <property type="protein sequence ID" value="GFR36756.1"/>
    <property type="molecule type" value="Genomic_DNA"/>
</dbReference>
<protein>
    <submittedName>
        <fullName evidence="7">ABC transporter substrate-binding protein</fullName>
    </submittedName>
</protein>
<evidence type="ECO:0000313" key="8">
    <source>
        <dbReference type="Proteomes" id="UP000654993"/>
    </source>
</evidence>
<gene>
    <name evidence="7" type="ORF">PRECH8_00520</name>
</gene>
<dbReference type="RefSeq" id="WP_200965051.1">
    <property type="nucleotide sequence ID" value="NZ_BMAQ01000001.1"/>
</dbReference>
<dbReference type="InterPro" id="IPR006129">
    <property type="entry name" value="AdhesinB"/>
</dbReference>
<keyword evidence="2 4" id="KW-0813">Transport</keyword>
<dbReference type="InterPro" id="IPR050492">
    <property type="entry name" value="Bact_metal-bind_prot9"/>
</dbReference>
<proteinExistence type="inferred from homology"/>
<keyword evidence="8" id="KW-1185">Reference proteome</keyword>
<dbReference type="Gene3D" id="3.40.50.1980">
    <property type="entry name" value="Nitrogenase molybdenum iron protein domain"/>
    <property type="match status" value="2"/>
</dbReference>
<evidence type="ECO:0000256" key="3">
    <source>
        <dbReference type="ARBA" id="ARBA00022729"/>
    </source>
</evidence>
<reference evidence="7" key="1">
    <citation type="submission" date="2020-08" db="EMBL/GenBank/DDBJ databases">
        <authorList>
            <person name="Uke A."/>
            <person name="Chhe C."/>
            <person name="Baramee S."/>
            <person name="Kosugi A."/>
        </authorList>
    </citation>
    <scope>NUCLEOTIDE SEQUENCE</scope>
    <source>
        <strain evidence="7">DA-C8</strain>
    </source>
</reference>